<dbReference type="Gene3D" id="3.90.550.10">
    <property type="entry name" value="Spore Coat Polysaccharide Biosynthesis Protein SpsA, Chain A"/>
    <property type="match status" value="1"/>
</dbReference>
<comment type="caution">
    <text evidence="12">The sequence shown here is derived from an EMBL/GenBank/DDBJ whole genome shotgun (WGS) entry which is preliminary data.</text>
</comment>
<evidence type="ECO:0000256" key="2">
    <source>
        <dbReference type="ARBA" id="ARBA00022600"/>
    </source>
</evidence>
<feature type="binding site" evidence="9">
    <location>
        <position position="165"/>
    </location>
    <ligand>
        <name>alpha-D-glucose 1-phosphate</name>
        <dbReference type="ChEBI" id="CHEBI:58601"/>
    </ligand>
</feature>
<reference evidence="13" key="1">
    <citation type="journal article" date="2019" name="Int. J. Syst. Evol. Microbiol.">
        <title>The Global Catalogue of Microorganisms (GCM) 10K type strain sequencing project: providing services to taxonomists for standard genome sequencing and annotation.</title>
        <authorList>
            <consortium name="The Broad Institute Genomics Platform"/>
            <consortium name="The Broad Institute Genome Sequencing Center for Infectious Disease"/>
            <person name="Wu L."/>
            <person name="Ma J."/>
        </authorList>
    </citation>
    <scope>NUCLEOTIDE SEQUENCE [LARGE SCALE GENOMIC DNA]</scope>
    <source>
        <strain evidence="13">KCTC 3950</strain>
    </source>
</reference>
<keyword evidence="8 9" id="KW-0119">Carbohydrate metabolism</keyword>
<evidence type="ECO:0000259" key="11">
    <source>
        <dbReference type="Pfam" id="PF24894"/>
    </source>
</evidence>
<dbReference type="SUPFAM" id="SSF51161">
    <property type="entry name" value="Trimeric LpxA-like enzymes"/>
    <property type="match status" value="1"/>
</dbReference>
<protein>
    <recommendedName>
        <fullName evidence="9">Glucose-1-phosphate adenylyltransferase</fullName>
        <ecNumber evidence="9">2.7.7.27</ecNumber>
    </recommendedName>
    <alternativeName>
        <fullName evidence="9">ADP-glucose pyrophosphorylase</fullName>
        <shortName evidence="9">ADPGlc PPase</shortName>
    </alternativeName>
    <alternativeName>
        <fullName evidence="9">ADP-glucose synthase</fullName>
    </alternativeName>
</protein>
<evidence type="ECO:0000256" key="8">
    <source>
        <dbReference type="ARBA" id="ARBA00023277"/>
    </source>
</evidence>
<evidence type="ECO:0000313" key="12">
    <source>
        <dbReference type="EMBL" id="MFD2611823.1"/>
    </source>
</evidence>
<evidence type="ECO:0000256" key="3">
    <source>
        <dbReference type="ARBA" id="ARBA00022679"/>
    </source>
</evidence>
<evidence type="ECO:0000256" key="1">
    <source>
        <dbReference type="ARBA" id="ARBA00010443"/>
    </source>
</evidence>
<dbReference type="PROSITE" id="PS00810">
    <property type="entry name" value="ADP_GLC_PYROPHOSPH_3"/>
    <property type="match status" value="1"/>
</dbReference>
<comment type="similarity">
    <text evidence="1 9">Belongs to the bacterial/plant glucose-1-phosphate adenylyltransferase family.</text>
</comment>
<dbReference type="PROSITE" id="PS00808">
    <property type="entry name" value="ADP_GLC_PYROPHOSPH_1"/>
    <property type="match status" value="1"/>
</dbReference>
<dbReference type="Gene3D" id="2.160.10.10">
    <property type="entry name" value="Hexapeptide repeat proteins"/>
    <property type="match status" value="1"/>
</dbReference>
<feature type="binding site" evidence="9">
    <location>
        <begin position="180"/>
        <end position="181"/>
    </location>
    <ligand>
        <name>alpha-D-glucose 1-phosphate</name>
        <dbReference type="ChEBI" id="CHEBI:58601"/>
    </ligand>
</feature>
<dbReference type="EC" id="2.7.7.27" evidence="9"/>
<evidence type="ECO:0000256" key="9">
    <source>
        <dbReference type="HAMAP-Rule" id="MF_00624"/>
    </source>
</evidence>
<dbReference type="Proteomes" id="UP001597541">
    <property type="component" value="Unassembled WGS sequence"/>
</dbReference>
<keyword evidence="6 9" id="KW-0067">ATP-binding</keyword>
<evidence type="ECO:0000313" key="13">
    <source>
        <dbReference type="Proteomes" id="UP001597541"/>
    </source>
</evidence>
<dbReference type="InterPro" id="IPR023049">
    <property type="entry name" value="GlgC_bac"/>
</dbReference>
<feature type="site" description="Could play a key role in the communication between the regulatory and the substrate sites" evidence="9">
    <location>
        <position position="60"/>
    </location>
</feature>
<feature type="binding site" evidence="9">
    <location>
        <position position="100"/>
    </location>
    <ligand>
        <name>alpha-D-glucose 1-phosphate</name>
        <dbReference type="ChEBI" id="CHEBI:58601"/>
    </ligand>
</feature>
<gene>
    <name evidence="9" type="primary">glgC</name>
    <name evidence="12" type="ORF">ACFSUF_05230</name>
</gene>
<organism evidence="12 13">
    <name type="scientific">Paenibacillus gansuensis</name>
    <dbReference type="NCBI Taxonomy" id="306542"/>
    <lineage>
        <taxon>Bacteria</taxon>
        <taxon>Bacillati</taxon>
        <taxon>Bacillota</taxon>
        <taxon>Bacilli</taxon>
        <taxon>Bacillales</taxon>
        <taxon>Paenibacillaceae</taxon>
        <taxon>Paenibacillus</taxon>
    </lineage>
</organism>
<keyword evidence="3 9" id="KW-0808">Transferase</keyword>
<sequence>MKRTECVAMLLAGGEGTRLKSLTANVAKPAVHFGGKYRIIDFALSNCANSGIDTVGVLTQYQPLALGSHLGVGTPWDLHHDRGGLTVLPPYMDKKEMKWYTGTANAVYQNLAYLDSCNPEYVLILSGDHIYNMDYRALIDRHKTTGADVTISVVGVKWEEASRFGIMFTDGEDRITEFAEKPANPKSNLASMGIYVFKWDVLKTYLMRDELIPGSSHDFGKDIIPAMLADKVKLYAYPFEGYWRDVGTIESLWEAHMDLLGEQPLFKLNSKRWPLYTASQSRSPQYISATASIANSLLSDGCQVSGDVSSSVLSYGVKVGEGSVIRNSVIMPNVKIGRNVQIHNAIIGEGTVLADGDIVGNSQSVSLVCKEDIVPLEKDNKVIFTSREKQLLHLLERIG</sequence>
<dbReference type="GO" id="GO:0008878">
    <property type="term" value="F:glucose-1-phosphate adenylyltransferase activity"/>
    <property type="evidence" value="ECO:0007669"/>
    <property type="project" value="UniProtKB-EC"/>
</dbReference>
<dbReference type="HAMAP" id="MF_00624">
    <property type="entry name" value="GlgC"/>
    <property type="match status" value="1"/>
</dbReference>
<keyword evidence="5 9" id="KW-0547">Nucleotide-binding</keyword>
<dbReference type="PANTHER" id="PTHR43523">
    <property type="entry name" value="GLUCOSE-1-PHOSPHATE ADENYLYLTRANSFERASE-RELATED"/>
    <property type="match status" value="1"/>
</dbReference>
<comment type="catalytic activity">
    <reaction evidence="9">
        <text>alpha-D-glucose 1-phosphate + ATP + H(+) = ADP-alpha-D-glucose + diphosphate</text>
        <dbReference type="Rhea" id="RHEA:12120"/>
        <dbReference type="ChEBI" id="CHEBI:15378"/>
        <dbReference type="ChEBI" id="CHEBI:30616"/>
        <dbReference type="ChEBI" id="CHEBI:33019"/>
        <dbReference type="ChEBI" id="CHEBI:57498"/>
        <dbReference type="ChEBI" id="CHEBI:58601"/>
        <dbReference type="EC" id="2.7.7.27"/>
    </reaction>
</comment>
<comment type="pathway">
    <text evidence="9">Glycan biosynthesis; glycogen biosynthesis.</text>
</comment>
<comment type="function">
    <text evidence="9">Involved in the biosynthesis of ADP-glucose, a building block required for the elongation reactions to produce glycogen. Catalyzes the reaction between ATP and alpha-D-glucose 1-phosphate (G1P) to produce pyrophosphate and ADP-Glc.</text>
</comment>
<dbReference type="CDD" id="cd02508">
    <property type="entry name" value="ADP_Glucose_PP"/>
    <property type="match status" value="1"/>
</dbReference>
<dbReference type="RefSeq" id="WP_377600830.1">
    <property type="nucleotide sequence ID" value="NZ_JBHUME010000005.1"/>
</dbReference>
<dbReference type="InterPro" id="IPR005836">
    <property type="entry name" value="ADP_Glu_pyroP_CS"/>
</dbReference>
<evidence type="ECO:0000256" key="6">
    <source>
        <dbReference type="ARBA" id="ARBA00022840"/>
    </source>
</evidence>
<name>A0ABW5PA40_9BACL</name>
<proteinExistence type="inferred from homology"/>
<feature type="domain" description="Nucleotidyl transferase" evidence="10">
    <location>
        <begin position="8"/>
        <end position="260"/>
    </location>
</feature>
<evidence type="ECO:0000256" key="7">
    <source>
        <dbReference type="ARBA" id="ARBA00023056"/>
    </source>
</evidence>
<dbReference type="PROSITE" id="PS00809">
    <property type="entry name" value="ADP_GLC_PYROPHOSPH_2"/>
    <property type="match status" value="1"/>
</dbReference>
<dbReference type="Pfam" id="PF00483">
    <property type="entry name" value="NTP_transferase"/>
    <property type="match status" value="1"/>
</dbReference>
<accession>A0ABW5PA40</accession>
<dbReference type="InterPro" id="IPR056818">
    <property type="entry name" value="GlmU/GlgC-like_hexapep"/>
</dbReference>
<keyword evidence="2 9" id="KW-0321">Glycogen metabolism</keyword>
<dbReference type="InterPro" id="IPR011004">
    <property type="entry name" value="Trimer_LpxA-like_sf"/>
</dbReference>
<feature type="site" description="Could play a key role in the communication between the regulatory and the substrate sites" evidence="9">
    <location>
        <position position="99"/>
    </location>
</feature>
<feature type="domain" description="Glucose-1-phosphate adenylyltransferase/Bifunctional protein GlmU-like C-terminal hexapeptide" evidence="11">
    <location>
        <begin position="290"/>
        <end position="362"/>
    </location>
</feature>
<dbReference type="Pfam" id="PF24894">
    <property type="entry name" value="Hexapep_GlmU"/>
    <property type="match status" value="1"/>
</dbReference>
<dbReference type="SUPFAM" id="SSF53448">
    <property type="entry name" value="Nucleotide-diphospho-sugar transferases"/>
    <property type="match status" value="1"/>
</dbReference>
<dbReference type="InterPro" id="IPR011831">
    <property type="entry name" value="ADP-Glc_PPase"/>
</dbReference>
<dbReference type="EMBL" id="JBHUME010000005">
    <property type="protein sequence ID" value="MFD2611823.1"/>
    <property type="molecule type" value="Genomic_DNA"/>
</dbReference>
<evidence type="ECO:0000259" key="10">
    <source>
        <dbReference type="Pfam" id="PF00483"/>
    </source>
</evidence>
<dbReference type="CDD" id="cd04651">
    <property type="entry name" value="LbH_G1P_AT_C"/>
    <property type="match status" value="1"/>
</dbReference>
<evidence type="ECO:0000256" key="5">
    <source>
        <dbReference type="ARBA" id="ARBA00022741"/>
    </source>
</evidence>
<keyword evidence="4 9" id="KW-0548">Nucleotidyltransferase</keyword>
<dbReference type="InterPro" id="IPR029044">
    <property type="entry name" value="Nucleotide-diphossugar_trans"/>
</dbReference>
<dbReference type="PANTHER" id="PTHR43523:SF2">
    <property type="entry name" value="GLUCOSE-1-PHOSPHATE ADENYLYLTRANSFERASE"/>
    <property type="match status" value="1"/>
</dbReference>
<comment type="subunit">
    <text evidence="9">Homotetramer.</text>
</comment>
<evidence type="ECO:0000256" key="4">
    <source>
        <dbReference type="ARBA" id="ARBA00022695"/>
    </source>
</evidence>
<feature type="binding site" evidence="9">
    <location>
        <position position="191"/>
    </location>
    <ligand>
        <name>alpha-D-glucose 1-phosphate</name>
        <dbReference type="ChEBI" id="CHEBI:58601"/>
    </ligand>
</feature>
<keyword evidence="13" id="KW-1185">Reference proteome</keyword>
<keyword evidence="7 9" id="KW-0320">Glycogen biosynthesis</keyword>
<dbReference type="NCBIfam" id="NF003670">
    <property type="entry name" value="PRK05293.1"/>
    <property type="match status" value="1"/>
</dbReference>
<dbReference type="InterPro" id="IPR005835">
    <property type="entry name" value="NTP_transferase_dom"/>
</dbReference>
<dbReference type="NCBIfam" id="TIGR02091">
    <property type="entry name" value="glgC"/>
    <property type="match status" value="1"/>
</dbReference>